<dbReference type="Pfam" id="PF01750">
    <property type="entry name" value="HycI"/>
    <property type="match status" value="1"/>
</dbReference>
<dbReference type="PRINTS" id="PR00446">
    <property type="entry name" value="HYDRGNUPTAKE"/>
</dbReference>
<dbReference type="AlphaFoldDB" id="A0A1T4UZ16"/>
<dbReference type="PANTHER" id="PTHR30302">
    <property type="entry name" value="HYDROGENASE 1 MATURATION PROTEASE"/>
    <property type="match status" value="1"/>
</dbReference>
<dbReference type="OrthoDB" id="9792731at2"/>
<dbReference type="GO" id="GO:0016485">
    <property type="term" value="P:protein processing"/>
    <property type="evidence" value="ECO:0007669"/>
    <property type="project" value="TreeGrafter"/>
</dbReference>
<dbReference type="Proteomes" id="UP000190162">
    <property type="component" value="Unassembled WGS sequence"/>
</dbReference>
<dbReference type="Gene3D" id="3.40.50.1450">
    <property type="entry name" value="HybD-like"/>
    <property type="match status" value="1"/>
</dbReference>
<name>A0A1T4UZ16_9GAMM</name>
<evidence type="ECO:0000256" key="4">
    <source>
        <dbReference type="ARBA" id="ARBA00022801"/>
    </source>
</evidence>
<proteinExistence type="inferred from homology"/>
<evidence type="ECO:0000313" key="5">
    <source>
        <dbReference type="EMBL" id="SKA57886.1"/>
    </source>
</evidence>
<organism evidence="5 6">
    <name type="scientific">Enterovibrio nigricans DSM 22720</name>
    <dbReference type="NCBI Taxonomy" id="1121868"/>
    <lineage>
        <taxon>Bacteria</taxon>
        <taxon>Pseudomonadati</taxon>
        <taxon>Pseudomonadota</taxon>
        <taxon>Gammaproteobacteria</taxon>
        <taxon>Vibrionales</taxon>
        <taxon>Vibrionaceae</taxon>
        <taxon>Enterovibrio</taxon>
    </lineage>
</organism>
<evidence type="ECO:0000256" key="3">
    <source>
        <dbReference type="ARBA" id="ARBA00022750"/>
    </source>
</evidence>
<dbReference type="SUPFAM" id="SSF53163">
    <property type="entry name" value="HybD-like"/>
    <property type="match status" value="1"/>
</dbReference>
<protein>
    <submittedName>
        <fullName evidence="5">Hydrogenase maturation protease</fullName>
    </submittedName>
</protein>
<dbReference type="InterPro" id="IPR023430">
    <property type="entry name" value="Pept_HybD-like_dom_sf"/>
</dbReference>
<dbReference type="EMBL" id="FUXU01000037">
    <property type="protein sequence ID" value="SKA57886.1"/>
    <property type="molecule type" value="Genomic_DNA"/>
</dbReference>
<accession>A0A1T4UZ16</accession>
<dbReference type="NCBIfam" id="TIGR00072">
    <property type="entry name" value="hydrog_prot"/>
    <property type="match status" value="1"/>
</dbReference>
<dbReference type="InterPro" id="IPR000671">
    <property type="entry name" value="Peptidase_A31"/>
</dbReference>
<keyword evidence="3" id="KW-0064">Aspartyl protease</keyword>
<keyword evidence="4" id="KW-0378">Hydrolase</keyword>
<sequence length="161" mass="17109">MTNIHILCFGNTLHSDDGIGVAIAARLHKETLPASVKVIDAGIAGLNALPLFEHCSSVLIVDAAELGLSAGSFRFKTVSELTKQNVSDHLGGVSYLLQAVDAIVTPAPKIEILAVQPAVCESFSPGLSDELTLVLEDVVSAILDYVKRLTLQNGKTERYLL</sequence>
<dbReference type="PANTHER" id="PTHR30302:SF1">
    <property type="entry name" value="HYDROGENASE 2 MATURATION PROTEASE"/>
    <property type="match status" value="1"/>
</dbReference>
<evidence type="ECO:0000256" key="1">
    <source>
        <dbReference type="ARBA" id="ARBA00006814"/>
    </source>
</evidence>
<dbReference type="GO" id="GO:0008047">
    <property type="term" value="F:enzyme activator activity"/>
    <property type="evidence" value="ECO:0007669"/>
    <property type="project" value="InterPro"/>
</dbReference>
<keyword evidence="6" id="KW-1185">Reference proteome</keyword>
<reference evidence="6" key="1">
    <citation type="submission" date="2017-02" db="EMBL/GenBank/DDBJ databases">
        <authorList>
            <person name="Varghese N."/>
            <person name="Submissions S."/>
        </authorList>
    </citation>
    <scope>NUCLEOTIDE SEQUENCE [LARGE SCALE GENOMIC DNA]</scope>
    <source>
        <strain evidence="6">DSM 22720</strain>
    </source>
</reference>
<evidence type="ECO:0000313" key="6">
    <source>
        <dbReference type="Proteomes" id="UP000190162"/>
    </source>
</evidence>
<comment type="similarity">
    <text evidence="1">Belongs to the peptidase A31 family.</text>
</comment>
<evidence type="ECO:0000256" key="2">
    <source>
        <dbReference type="ARBA" id="ARBA00022670"/>
    </source>
</evidence>
<gene>
    <name evidence="5" type="ORF">SAMN02745132_02838</name>
</gene>
<dbReference type="CDD" id="cd00518">
    <property type="entry name" value="H2MP"/>
    <property type="match status" value="1"/>
</dbReference>
<keyword evidence="2 5" id="KW-0645">Protease</keyword>
<dbReference type="GO" id="GO:0004190">
    <property type="term" value="F:aspartic-type endopeptidase activity"/>
    <property type="evidence" value="ECO:0007669"/>
    <property type="project" value="UniProtKB-KW"/>
</dbReference>
<dbReference type="RefSeq" id="WP_078753117.1">
    <property type="nucleotide sequence ID" value="NZ_FUXU01000037.1"/>
</dbReference>